<keyword evidence="8" id="KW-0239">DNA-directed DNA polymerase</keyword>
<dbReference type="RefSeq" id="WP_068911530.1">
    <property type="nucleotide sequence ID" value="NZ_MBEW02000001.1"/>
</dbReference>
<dbReference type="Pfam" id="PF14579">
    <property type="entry name" value="HHH_6"/>
    <property type="match status" value="1"/>
</dbReference>
<dbReference type="Gene3D" id="1.10.10.1600">
    <property type="entry name" value="Bacterial DNA polymerase III alpha subunit, thumb domain"/>
    <property type="match status" value="1"/>
</dbReference>
<sequence>MEQNKQFTHLHLHTPYSLLDGFTKIDKVLDKAKELGMTACAITDHGVMFGAVEFYKKAKARGIKPIIGCEVYTANRTIADKESIDGKSGHLILLAKNKTGYQNLIKLVSISYTHGFYRKPRVDMELLKKYSDGLIALSACLAGDVQQLLLQGEFGRATKKAQEFEEIFGHDNFYLEMQDHGIEDQKRVNLFLREISKQTGIPLVITNDVHYTDKQDYKSHDILLCIQTRKKLSDTDRMRFQTNEFYFKSRQEMEEIFPKDLEALDNTNKIADMCNFDFEFHTYHLPKYDVPYGLSAKEYLQKLCDEGINKRYEVVDEKIRQRLDYELSVIDNMGYNEYFLIVWDFINYAKKNKIPVGPGRGSAAGSIVAYSLEITDINPLQYDLLFERFLNPERISMPDIDVDFCYERREEVIDYVKQKYGVDHVSQIITFGTLKSKAAIKDCARVMDFSYELGDSLSKMIPSQNNIPVSIDEALSMNKDFKKRYETESQVKQLIDTAKTIEDLPRHASTHAAGVLIAGEPVDNFVPLFAQQDNVVAQFDMNTLEELGLLKMDFLGLRTLTVINDAILDIKQRRNIDIDLQKIDYEDQKVFENISNGNTLGVFQLEATGVKNYFKQLRPTHIEDIIAGTSIYRPGPMMFKDVYIENKKNPNSIKYHHEKLKPILKESYGVLIYQEQVMRIVRDLAGYSFAGADLVRRAMSKKKMETMQKERQKFIYGDEKECIKGCIANGVDEKTANKIFDEMIDFAKYAFNKSHAAAYATVAFQTAYLKTYYMPEYMAALMTSYIGGTESEKKIVPCKLDCEENDIKILTPDINFSADRFVVQGDNAIRFPLSAIKGVGSEAAKLIAKERIENGLYKSFEDMARRLDSGILNKRVIEALIKSGSLDSISYTRADVMAHYEDILASVNSDKRNSIKGQINFFNTDKLADFVFEEKPKINEFRKEILLAQEKESLGFYISGSPLDKYKAVRKRFANTNTLNIDKIGKDEEEVDFRNIKTEKQKLIAMVTEVKVITDKNGNDMAFVKVSDEFSVLEMTVFSSLYKNVRDLLKKDEIIYIEGKVSVGYGNNDGNQLLADVIKSADELSPMLKIYVRVKDFSTSFEVRKVERFFHYSGDTNLIFYDEKTKMTYTKEGQNVYYNDELLEQLKEICGKENVKVV</sequence>
<dbReference type="InterPro" id="IPR016195">
    <property type="entry name" value="Pol/histidinol_Pase-like"/>
</dbReference>
<dbReference type="GO" id="GO:0006260">
    <property type="term" value="P:DNA replication"/>
    <property type="evidence" value="ECO:0007669"/>
    <property type="project" value="UniProtKB-KW"/>
</dbReference>
<dbReference type="InterPro" id="IPR011708">
    <property type="entry name" value="DNA_pol3_alpha_NTPase_dom"/>
</dbReference>
<dbReference type="EMBL" id="MBEW02000001">
    <property type="protein sequence ID" value="RDY22201.1"/>
    <property type="molecule type" value="Genomic_DNA"/>
</dbReference>
<dbReference type="Gene3D" id="3.20.20.140">
    <property type="entry name" value="Metal-dependent hydrolases"/>
    <property type="match status" value="1"/>
</dbReference>
<dbReference type="STRING" id="1871336.BBG48_00630"/>
<proteinExistence type="inferred from homology"/>
<evidence type="ECO:0000256" key="10">
    <source>
        <dbReference type="ARBA" id="ARBA00049244"/>
    </source>
</evidence>
<evidence type="ECO:0000256" key="3">
    <source>
        <dbReference type="ARBA" id="ARBA00012417"/>
    </source>
</evidence>
<dbReference type="GO" id="GO:0008408">
    <property type="term" value="F:3'-5' exonuclease activity"/>
    <property type="evidence" value="ECO:0007669"/>
    <property type="project" value="InterPro"/>
</dbReference>
<dbReference type="GO" id="GO:0005737">
    <property type="term" value="C:cytoplasm"/>
    <property type="evidence" value="ECO:0007669"/>
    <property type="project" value="UniProtKB-SubCell"/>
</dbReference>
<accession>A0A371INY7</accession>
<evidence type="ECO:0000256" key="6">
    <source>
        <dbReference type="ARBA" id="ARBA00022695"/>
    </source>
</evidence>
<comment type="catalytic activity">
    <reaction evidence="10">
        <text>DNA(n) + a 2'-deoxyribonucleoside 5'-triphosphate = DNA(n+1) + diphosphate</text>
        <dbReference type="Rhea" id="RHEA:22508"/>
        <dbReference type="Rhea" id="RHEA-COMP:17339"/>
        <dbReference type="Rhea" id="RHEA-COMP:17340"/>
        <dbReference type="ChEBI" id="CHEBI:33019"/>
        <dbReference type="ChEBI" id="CHEBI:61560"/>
        <dbReference type="ChEBI" id="CHEBI:173112"/>
        <dbReference type="EC" id="2.7.7.7"/>
    </reaction>
</comment>
<dbReference type="AlphaFoldDB" id="A0A371INY7"/>
<comment type="function">
    <text evidence="9">DNA polymerase III is a complex, multichain enzyme responsible for most of the replicative synthesis in bacteria. This DNA polymerase also exhibits 3' to 5' exonuclease activity. The alpha chain is the DNA polymerase.</text>
</comment>
<dbReference type="InterPro" id="IPR004013">
    <property type="entry name" value="PHP_dom"/>
</dbReference>
<keyword evidence="6 12" id="KW-0548">Nucleotidyltransferase</keyword>
<comment type="caution">
    <text evidence="12">The sequence shown here is derived from an EMBL/GenBank/DDBJ whole genome shotgun (WGS) entry which is preliminary data.</text>
</comment>
<evidence type="ECO:0000259" key="11">
    <source>
        <dbReference type="SMART" id="SM00481"/>
    </source>
</evidence>
<dbReference type="PANTHER" id="PTHR32294">
    <property type="entry name" value="DNA POLYMERASE III SUBUNIT ALPHA"/>
    <property type="match status" value="1"/>
</dbReference>
<dbReference type="InterPro" id="IPR003141">
    <property type="entry name" value="Pol/His_phosphatase_N"/>
</dbReference>
<organism evidence="12 13">
    <name type="scientific">Criibacterium bergeronii</name>
    <dbReference type="NCBI Taxonomy" id="1871336"/>
    <lineage>
        <taxon>Bacteria</taxon>
        <taxon>Bacillati</taxon>
        <taxon>Bacillota</taxon>
        <taxon>Clostridia</taxon>
        <taxon>Peptostreptococcales</taxon>
        <taxon>Filifactoraceae</taxon>
        <taxon>Criibacterium</taxon>
    </lineage>
</organism>
<evidence type="ECO:0000256" key="5">
    <source>
        <dbReference type="ARBA" id="ARBA00022679"/>
    </source>
</evidence>
<dbReference type="GO" id="GO:0003676">
    <property type="term" value="F:nucleic acid binding"/>
    <property type="evidence" value="ECO:0007669"/>
    <property type="project" value="InterPro"/>
</dbReference>
<dbReference type="InterPro" id="IPR041931">
    <property type="entry name" value="DNA_pol3_alpha_thumb_dom"/>
</dbReference>
<evidence type="ECO:0000256" key="4">
    <source>
        <dbReference type="ARBA" id="ARBA00019114"/>
    </source>
</evidence>
<dbReference type="SUPFAM" id="SSF89550">
    <property type="entry name" value="PHP domain-like"/>
    <property type="match status" value="1"/>
</dbReference>
<evidence type="ECO:0000256" key="2">
    <source>
        <dbReference type="ARBA" id="ARBA00009496"/>
    </source>
</evidence>
<keyword evidence="7" id="KW-0235">DNA replication</keyword>
<dbReference type="Pfam" id="PF02811">
    <property type="entry name" value="PHP"/>
    <property type="match status" value="1"/>
</dbReference>
<keyword evidence="5 12" id="KW-0808">Transferase</keyword>
<dbReference type="GO" id="GO:0003887">
    <property type="term" value="F:DNA-directed DNA polymerase activity"/>
    <property type="evidence" value="ECO:0007669"/>
    <property type="project" value="UniProtKB-KW"/>
</dbReference>
<dbReference type="PANTHER" id="PTHR32294:SF0">
    <property type="entry name" value="DNA POLYMERASE III SUBUNIT ALPHA"/>
    <property type="match status" value="1"/>
</dbReference>
<keyword evidence="13" id="KW-1185">Reference proteome</keyword>
<dbReference type="EC" id="2.7.7.7" evidence="3"/>
<evidence type="ECO:0000256" key="7">
    <source>
        <dbReference type="ARBA" id="ARBA00022705"/>
    </source>
</evidence>
<dbReference type="Pfam" id="PF17657">
    <property type="entry name" value="DNA_pol3_finger"/>
    <property type="match status" value="1"/>
</dbReference>
<dbReference type="SMART" id="SM00481">
    <property type="entry name" value="POLIIIAc"/>
    <property type="match status" value="1"/>
</dbReference>
<evidence type="ECO:0000256" key="9">
    <source>
        <dbReference type="ARBA" id="ARBA00025611"/>
    </source>
</evidence>
<reference evidence="12 13" key="1">
    <citation type="journal article" date="2016" name="Genome Announc.">
        <title>Draft Genome Sequence of Criibacterium bergeronii gen. nov., sp. nov., Strain CCRI-22567T, Isolated from a Vaginal Sample from a Woman with Bacterial Vaginosis.</title>
        <authorList>
            <person name="Maheux A.F."/>
            <person name="Berube E."/>
            <person name="Boudreau D.K."/>
            <person name="Raymond F."/>
            <person name="Corbeil J."/>
            <person name="Roy P.H."/>
            <person name="Boissinot M."/>
            <person name="Omar R.F."/>
        </authorList>
    </citation>
    <scope>NUCLEOTIDE SEQUENCE [LARGE SCALE GENOMIC DNA]</scope>
    <source>
        <strain evidence="12 13">CCRI-22567</strain>
    </source>
</reference>
<evidence type="ECO:0000313" key="12">
    <source>
        <dbReference type="EMBL" id="RDY22201.1"/>
    </source>
</evidence>
<name>A0A371INY7_9FIRM</name>
<dbReference type="NCBIfam" id="TIGR00594">
    <property type="entry name" value="polc"/>
    <property type="match status" value="1"/>
</dbReference>
<comment type="subcellular location">
    <subcellularLocation>
        <location evidence="1">Cytoplasm</location>
    </subcellularLocation>
</comment>
<dbReference type="Pfam" id="PF07733">
    <property type="entry name" value="DNA_pol3_alpha"/>
    <property type="match status" value="1"/>
</dbReference>
<dbReference type="InterPro" id="IPR040982">
    <property type="entry name" value="DNA_pol3_finger"/>
</dbReference>
<protein>
    <recommendedName>
        <fullName evidence="4">DNA polymerase III subunit alpha</fullName>
        <ecNumber evidence="3">2.7.7.7</ecNumber>
    </recommendedName>
</protein>
<evidence type="ECO:0000313" key="13">
    <source>
        <dbReference type="Proteomes" id="UP000093352"/>
    </source>
</evidence>
<gene>
    <name evidence="12" type="ORF">BBG48_000335</name>
</gene>
<dbReference type="Gene3D" id="1.10.150.870">
    <property type="match status" value="1"/>
</dbReference>
<dbReference type="InterPro" id="IPR029460">
    <property type="entry name" value="DNAPol_HHH"/>
</dbReference>
<evidence type="ECO:0000256" key="8">
    <source>
        <dbReference type="ARBA" id="ARBA00022932"/>
    </source>
</evidence>
<dbReference type="NCBIfam" id="NF005298">
    <property type="entry name" value="PRK06826.1"/>
    <property type="match status" value="1"/>
</dbReference>
<dbReference type="NCBIfam" id="NF004226">
    <property type="entry name" value="PRK05673.1"/>
    <property type="match status" value="1"/>
</dbReference>
<dbReference type="Pfam" id="PF01336">
    <property type="entry name" value="tRNA_anti-codon"/>
    <property type="match status" value="1"/>
</dbReference>
<dbReference type="InterPro" id="IPR004805">
    <property type="entry name" value="DnaE2/DnaE/PolC"/>
</dbReference>
<feature type="domain" description="Polymerase/histidinol phosphatase N-terminal" evidence="11">
    <location>
        <begin position="8"/>
        <end position="75"/>
    </location>
</feature>
<dbReference type="CDD" id="cd12113">
    <property type="entry name" value="PHP_PolIIIA_DnaE3"/>
    <property type="match status" value="1"/>
</dbReference>
<dbReference type="Proteomes" id="UP000093352">
    <property type="component" value="Unassembled WGS sequence"/>
</dbReference>
<dbReference type="CDD" id="cd04485">
    <property type="entry name" value="DnaE_OBF"/>
    <property type="match status" value="1"/>
</dbReference>
<comment type="similarity">
    <text evidence="2">Belongs to the DNA polymerase type-C family. DnaE subfamily.</text>
</comment>
<evidence type="ECO:0000256" key="1">
    <source>
        <dbReference type="ARBA" id="ARBA00004496"/>
    </source>
</evidence>
<dbReference type="InterPro" id="IPR004365">
    <property type="entry name" value="NA-bd_OB_tRNA"/>
</dbReference>